<dbReference type="GO" id="GO:0006808">
    <property type="term" value="P:regulation of nitrogen utilization"/>
    <property type="evidence" value="ECO:0007669"/>
    <property type="project" value="InterPro"/>
</dbReference>
<dbReference type="Gene3D" id="3.30.70.120">
    <property type="match status" value="1"/>
</dbReference>
<dbReference type="AlphaFoldDB" id="A0A1M4Z0N2"/>
<evidence type="ECO:0000313" key="6">
    <source>
        <dbReference type="Proteomes" id="UP000184041"/>
    </source>
</evidence>
<dbReference type="InterPro" id="IPR002187">
    <property type="entry name" value="N-reg_PII"/>
</dbReference>
<keyword evidence="4" id="KW-0535">Nitrogen fixation</keyword>
<protein>
    <submittedName>
        <fullName evidence="5">Nitrogen regulatory protein P-II family</fullName>
    </submittedName>
</protein>
<proteinExistence type="predicted"/>
<dbReference type="RefSeq" id="WP_073061143.1">
    <property type="nucleotide sequence ID" value="NZ_FQUS01000005.1"/>
</dbReference>
<keyword evidence="3" id="KW-0804">Transcription</keyword>
<dbReference type="SUPFAM" id="SSF54913">
    <property type="entry name" value="GlnB-like"/>
    <property type="match status" value="1"/>
</dbReference>
<dbReference type="EMBL" id="FQUS01000005">
    <property type="protein sequence ID" value="SHF11508.1"/>
    <property type="molecule type" value="Genomic_DNA"/>
</dbReference>
<accession>A0A1M4Z0N2</accession>
<evidence type="ECO:0000313" key="5">
    <source>
        <dbReference type="EMBL" id="SHF11508.1"/>
    </source>
</evidence>
<dbReference type="GO" id="GO:0005829">
    <property type="term" value="C:cytosol"/>
    <property type="evidence" value="ECO:0007669"/>
    <property type="project" value="TreeGrafter"/>
</dbReference>
<dbReference type="Pfam" id="PF00543">
    <property type="entry name" value="P-II"/>
    <property type="match status" value="1"/>
</dbReference>
<dbReference type="GO" id="GO:0030234">
    <property type="term" value="F:enzyme regulator activity"/>
    <property type="evidence" value="ECO:0007669"/>
    <property type="project" value="InterPro"/>
</dbReference>
<dbReference type="PROSITE" id="PS51343">
    <property type="entry name" value="PII_GLNB_DOM"/>
    <property type="match status" value="1"/>
</dbReference>
<dbReference type="PANTHER" id="PTHR30115">
    <property type="entry name" value="NITROGEN REGULATORY PROTEIN P-II"/>
    <property type="match status" value="1"/>
</dbReference>
<evidence type="ECO:0000256" key="2">
    <source>
        <dbReference type="ARBA" id="ARBA00023015"/>
    </source>
</evidence>
<name>A0A1M4Z0N2_9BACT</name>
<dbReference type="SMART" id="SM00938">
    <property type="entry name" value="P-II"/>
    <property type="match status" value="1"/>
</dbReference>
<comment type="function">
    <text evidence="1">Could be involved in the regulation of nitrogen fixation.</text>
</comment>
<evidence type="ECO:0000256" key="4">
    <source>
        <dbReference type="ARBA" id="ARBA00023231"/>
    </source>
</evidence>
<organism evidence="5 6">
    <name type="scientific">Fodinibius roseus</name>
    <dbReference type="NCBI Taxonomy" id="1194090"/>
    <lineage>
        <taxon>Bacteria</taxon>
        <taxon>Pseudomonadati</taxon>
        <taxon>Balneolota</taxon>
        <taxon>Balneolia</taxon>
        <taxon>Balneolales</taxon>
        <taxon>Balneolaceae</taxon>
        <taxon>Fodinibius</taxon>
    </lineage>
</organism>
<evidence type="ECO:0000256" key="3">
    <source>
        <dbReference type="ARBA" id="ARBA00023163"/>
    </source>
</evidence>
<dbReference type="STRING" id="1194090.SAMN05443144_105211"/>
<reference evidence="5 6" key="1">
    <citation type="submission" date="2016-11" db="EMBL/GenBank/DDBJ databases">
        <authorList>
            <person name="Jaros S."/>
            <person name="Januszkiewicz K."/>
            <person name="Wedrychowicz H."/>
        </authorList>
    </citation>
    <scope>NUCLEOTIDE SEQUENCE [LARGE SCALE GENOMIC DNA]</scope>
    <source>
        <strain evidence="5 6">DSM 21986</strain>
    </source>
</reference>
<dbReference type="PRINTS" id="PR00340">
    <property type="entry name" value="PIIGLNB"/>
</dbReference>
<dbReference type="OrthoDB" id="9802729at2"/>
<keyword evidence="2" id="KW-0805">Transcription regulation</keyword>
<dbReference type="GO" id="GO:0005524">
    <property type="term" value="F:ATP binding"/>
    <property type="evidence" value="ECO:0007669"/>
    <property type="project" value="TreeGrafter"/>
</dbReference>
<dbReference type="InterPro" id="IPR011322">
    <property type="entry name" value="N-reg_PII-like_a/b"/>
</dbReference>
<keyword evidence="6" id="KW-1185">Reference proteome</keyword>
<gene>
    <name evidence="5" type="ORF">SAMN05443144_105211</name>
</gene>
<dbReference type="PANTHER" id="PTHR30115:SF13">
    <property type="entry name" value="PII-LIKE PROTEIN GLNBI"/>
    <property type="match status" value="1"/>
</dbReference>
<evidence type="ECO:0000256" key="1">
    <source>
        <dbReference type="ARBA" id="ARBA00002440"/>
    </source>
</evidence>
<dbReference type="InterPro" id="IPR015867">
    <property type="entry name" value="N-reg_PII/ATP_PRibTrfase_C"/>
</dbReference>
<sequence length="119" mass="13228">MNEIKAFIRKRKAEEVIDGLEAQGFCCMTLIDVMGLGRMSDPQKAQLSISIAERFSDIVKLVVVCSQDDTEEVIKIIQNHARSGQPGDGIIYVTPVSQSIHIRSGKTGDDFLQSERHTH</sequence>
<dbReference type="Proteomes" id="UP000184041">
    <property type="component" value="Unassembled WGS sequence"/>
</dbReference>